<keyword evidence="5 6" id="KW-0472">Membrane</keyword>
<dbReference type="InterPro" id="IPR011701">
    <property type="entry name" value="MFS"/>
</dbReference>
<feature type="transmembrane region" description="Helical" evidence="6">
    <location>
        <begin position="132"/>
        <end position="153"/>
    </location>
</feature>
<organism evidence="8 9">
    <name type="scientific">Bartonella apihabitans</name>
    <dbReference type="NCBI Taxonomy" id="2750929"/>
    <lineage>
        <taxon>Bacteria</taxon>
        <taxon>Pseudomonadati</taxon>
        <taxon>Pseudomonadota</taxon>
        <taxon>Alphaproteobacteria</taxon>
        <taxon>Hyphomicrobiales</taxon>
        <taxon>Bartonellaceae</taxon>
        <taxon>Bartonella</taxon>
    </lineage>
</organism>
<evidence type="ECO:0000256" key="4">
    <source>
        <dbReference type="ARBA" id="ARBA00022989"/>
    </source>
</evidence>
<dbReference type="PROSITE" id="PS50850">
    <property type="entry name" value="MFS"/>
    <property type="match status" value="1"/>
</dbReference>
<dbReference type="PANTHER" id="PTHR43124">
    <property type="entry name" value="PURINE EFFLUX PUMP PBUE"/>
    <property type="match status" value="1"/>
</dbReference>
<dbReference type="Proteomes" id="UP000189660">
    <property type="component" value="Chromosome"/>
</dbReference>
<dbReference type="Pfam" id="PF07690">
    <property type="entry name" value="MFS_1"/>
    <property type="match status" value="1"/>
</dbReference>
<feature type="transmembrane region" description="Helical" evidence="6">
    <location>
        <begin position="98"/>
        <end position="120"/>
    </location>
</feature>
<feature type="transmembrane region" description="Helical" evidence="6">
    <location>
        <begin position="159"/>
        <end position="181"/>
    </location>
</feature>
<evidence type="ECO:0000256" key="5">
    <source>
        <dbReference type="ARBA" id="ARBA00023136"/>
    </source>
</evidence>
<gene>
    <name evidence="8" type="ORF">BBC0178_007940</name>
</gene>
<keyword evidence="3 6" id="KW-0812">Transmembrane</keyword>
<evidence type="ECO:0000259" key="7">
    <source>
        <dbReference type="PROSITE" id="PS50850"/>
    </source>
</evidence>
<reference evidence="8 9" key="1">
    <citation type="submission" date="2016-11" db="EMBL/GenBank/DDBJ databases">
        <title>Comparative genomics of Bartonella apis.</title>
        <authorList>
            <person name="Engel P."/>
        </authorList>
    </citation>
    <scope>NUCLEOTIDE SEQUENCE [LARGE SCALE GENOMIC DNA]</scope>
    <source>
        <strain evidence="8 9">BBC0178</strain>
    </source>
</reference>
<feature type="transmembrane region" description="Helical" evidence="6">
    <location>
        <begin position="202"/>
        <end position="222"/>
    </location>
</feature>
<dbReference type="EMBL" id="CP015820">
    <property type="protein sequence ID" value="AQT42286.1"/>
    <property type="molecule type" value="Genomic_DNA"/>
</dbReference>
<dbReference type="InterPro" id="IPR050189">
    <property type="entry name" value="MFS_Efflux_Transporters"/>
</dbReference>
<feature type="domain" description="Major facilitator superfamily (MFS) profile" evidence="7">
    <location>
        <begin position="7"/>
        <end position="380"/>
    </location>
</feature>
<dbReference type="CDD" id="cd17324">
    <property type="entry name" value="MFS_NepI_like"/>
    <property type="match status" value="1"/>
</dbReference>
<feature type="transmembrane region" description="Helical" evidence="6">
    <location>
        <begin position="268"/>
        <end position="287"/>
    </location>
</feature>
<keyword evidence="4 6" id="KW-1133">Transmembrane helix</keyword>
<feature type="transmembrane region" description="Helical" evidence="6">
    <location>
        <begin position="242"/>
        <end position="261"/>
    </location>
</feature>
<keyword evidence="9" id="KW-1185">Reference proteome</keyword>
<feature type="transmembrane region" description="Helical" evidence="6">
    <location>
        <begin position="361"/>
        <end position="378"/>
    </location>
</feature>
<dbReference type="InterPro" id="IPR036259">
    <property type="entry name" value="MFS_trans_sf"/>
</dbReference>
<evidence type="ECO:0000313" key="9">
    <source>
        <dbReference type="Proteomes" id="UP000189660"/>
    </source>
</evidence>
<sequence>MSSVRISSICLSLSALALGLSSYMTAGLIPLISNDFDVSIGLAAQLVTAFTLPYGLLSPVLVGMTGHRDLKNNVCIYLGVFVIANAACVIVPEFYFLILLRAIAGTSAGAFLACGITASTRLSNNEKKGKSISIIMAGMAIGTVIGVPASLVIADHFGWRSAMIIVSILGGIAFIGLYLCLPTLPSTMIKSEKSRFALLSEWPVVRVLLISLFAAISSLGMYTFLSPFVSAVNKEAYVTVYLWYWGLGGVCGSILIGYFVDDYDLKKILFVILGLLLLSFIGLALLSHIYLPLIALPLVIWGAVGWALQVPQNNELLKIREDKGDGNLAVGSNQSSVYLGGSIGSLIGGVLVSYGVNPAALPAYFMLPIIIALILLWTSKTKSSVDG</sequence>
<protein>
    <submittedName>
        <fullName evidence="8">Major Facilitator Superfamily protein</fullName>
    </submittedName>
</protein>
<dbReference type="OrthoDB" id="9810111at2"/>
<evidence type="ECO:0000313" key="8">
    <source>
        <dbReference type="EMBL" id="AQT42286.1"/>
    </source>
</evidence>
<dbReference type="KEGG" id="bapa:BBC0178_007940"/>
<accession>A0A1U9MAF5</accession>
<dbReference type="PANTHER" id="PTHR43124:SF10">
    <property type="entry name" value="PURINE EFFLUX PUMP PBUE"/>
    <property type="match status" value="1"/>
</dbReference>
<dbReference type="SUPFAM" id="SSF103473">
    <property type="entry name" value="MFS general substrate transporter"/>
    <property type="match status" value="1"/>
</dbReference>
<dbReference type="Gene3D" id="1.20.1250.20">
    <property type="entry name" value="MFS general substrate transporter like domains"/>
    <property type="match status" value="1"/>
</dbReference>
<feature type="transmembrane region" description="Helical" evidence="6">
    <location>
        <begin position="293"/>
        <end position="310"/>
    </location>
</feature>
<name>A0A1U9MAF5_9HYPH</name>
<evidence type="ECO:0000256" key="3">
    <source>
        <dbReference type="ARBA" id="ARBA00022692"/>
    </source>
</evidence>
<evidence type="ECO:0000256" key="6">
    <source>
        <dbReference type="SAM" id="Phobius"/>
    </source>
</evidence>
<feature type="transmembrane region" description="Helical" evidence="6">
    <location>
        <begin position="42"/>
        <end position="62"/>
    </location>
</feature>
<keyword evidence="2" id="KW-1003">Cell membrane</keyword>
<evidence type="ECO:0000256" key="1">
    <source>
        <dbReference type="ARBA" id="ARBA00004651"/>
    </source>
</evidence>
<evidence type="ECO:0000256" key="2">
    <source>
        <dbReference type="ARBA" id="ARBA00022475"/>
    </source>
</evidence>
<dbReference type="InterPro" id="IPR020846">
    <property type="entry name" value="MFS_dom"/>
</dbReference>
<dbReference type="RefSeq" id="WP_078039292.1">
    <property type="nucleotide sequence ID" value="NZ_CP015820.1"/>
</dbReference>
<feature type="transmembrane region" description="Helical" evidence="6">
    <location>
        <begin position="337"/>
        <end position="355"/>
    </location>
</feature>
<feature type="transmembrane region" description="Helical" evidence="6">
    <location>
        <begin position="74"/>
        <end position="92"/>
    </location>
</feature>
<proteinExistence type="predicted"/>
<dbReference type="AlphaFoldDB" id="A0A1U9MAF5"/>
<dbReference type="GO" id="GO:0022857">
    <property type="term" value="F:transmembrane transporter activity"/>
    <property type="evidence" value="ECO:0007669"/>
    <property type="project" value="InterPro"/>
</dbReference>
<dbReference type="GO" id="GO:0005886">
    <property type="term" value="C:plasma membrane"/>
    <property type="evidence" value="ECO:0007669"/>
    <property type="project" value="UniProtKB-SubCell"/>
</dbReference>
<comment type="subcellular location">
    <subcellularLocation>
        <location evidence="1">Cell membrane</location>
        <topology evidence="1">Multi-pass membrane protein</topology>
    </subcellularLocation>
</comment>